<evidence type="ECO:0000313" key="2">
    <source>
        <dbReference type="EMBL" id="KAJ7756165.1"/>
    </source>
</evidence>
<accession>A0AAD7J3G5</accession>
<evidence type="ECO:0000313" key="3">
    <source>
        <dbReference type="Proteomes" id="UP001215598"/>
    </source>
</evidence>
<organism evidence="2 3">
    <name type="scientific">Mycena metata</name>
    <dbReference type="NCBI Taxonomy" id="1033252"/>
    <lineage>
        <taxon>Eukaryota</taxon>
        <taxon>Fungi</taxon>
        <taxon>Dikarya</taxon>
        <taxon>Basidiomycota</taxon>
        <taxon>Agaricomycotina</taxon>
        <taxon>Agaricomycetes</taxon>
        <taxon>Agaricomycetidae</taxon>
        <taxon>Agaricales</taxon>
        <taxon>Marasmiineae</taxon>
        <taxon>Mycenaceae</taxon>
        <taxon>Mycena</taxon>
    </lineage>
</organism>
<comment type="caution">
    <text evidence="2">The sequence shown here is derived from an EMBL/GenBank/DDBJ whole genome shotgun (WGS) entry which is preliminary data.</text>
</comment>
<dbReference type="EMBL" id="JARKIB010000047">
    <property type="protein sequence ID" value="KAJ7756165.1"/>
    <property type="molecule type" value="Genomic_DNA"/>
</dbReference>
<gene>
    <name evidence="2" type="ORF">B0H16DRAFT_1721787</name>
</gene>
<feature type="chain" id="PRO_5042026711" evidence="1">
    <location>
        <begin position="18"/>
        <end position="264"/>
    </location>
</feature>
<dbReference type="AlphaFoldDB" id="A0AAD7J3G5"/>
<evidence type="ECO:0000256" key="1">
    <source>
        <dbReference type="SAM" id="SignalP"/>
    </source>
</evidence>
<reference evidence="2" key="1">
    <citation type="submission" date="2023-03" db="EMBL/GenBank/DDBJ databases">
        <title>Massive genome expansion in bonnet fungi (Mycena s.s.) driven by repeated elements and novel gene families across ecological guilds.</title>
        <authorList>
            <consortium name="Lawrence Berkeley National Laboratory"/>
            <person name="Harder C.B."/>
            <person name="Miyauchi S."/>
            <person name="Viragh M."/>
            <person name="Kuo A."/>
            <person name="Thoen E."/>
            <person name="Andreopoulos B."/>
            <person name="Lu D."/>
            <person name="Skrede I."/>
            <person name="Drula E."/>
            <person name="Henrissat B."/>
            <person name="Morin E."/>
            <person name="Kohler A."/>
            <person name="Barry K."/>
            <person name="LaButti K."/>
            <person name="Morin E."/>
            <person name="Salamov A."/>
            <person name="Lipzen A."/>
            <person name="Mereny Z."/>
            <person name="Hegedus B."/>
            <person name="Baldrian P."/>
            <person name="Stursova M."/>
            <person name="Weitz H."/>
            <person name="Taylor A."/>
            <person name="Grigoriev I.V."/>
            <person name="Nagy L.G."/>
            <person name="Martin F."/>
            <person name="Kauserud H."/>
        </authorList>
    </citation>
    <scope>NUCLEOTIDE SEQUENCE</scope>
    <source>
        <strain evidence="2">CBHHK182m</strain>
    </source>
</reference>
<dbReference type="Proteomes" id="UP001215598">
    <property type="component" value="Unassembled WGS sequence"/>
</dbReference>
<proteinExistence type="predicted"/>
<protein>
    <submittedName>
        <fullName evidence="2">Uncharacterized protein</fullName>
    </submittedName>
</protein>
<feature type="signal peptide" evidence="1">
    <location>
        <begin position="1"/>
        <end position="17"/>
    </location>
</feature>
<keyword evidence="3" id="KW-1185">Reference proteome</keyword>
<keyword evidence="1" id="KW-0732">Signal</keyword>
<sequence>MAIIALISLALQLLGAAFREDLSTPAANIIHPKNLPTGTLRLRDPLIELEHRFGQYQMQLDALRVTASQDLLVQTAEFLRLRTDILRVPPHPTFAQYAHLTHIATAFAHLRSRTLKHYLTELEAVKEARDELRYAATSVETYLKFHPHWFRVDEMTNSVWTALLVGSNAADSKARALDTVTEVEALVRRLDVPPWTSPDVLWEMQWMLLQLQRIAVSIEGERFMPGDFERKLSESVQGYEESVRHLIERAAEYYSAEVLDARKS</sequence>
<name>A0AAD7J3G5_9AGAR</name>